<dbReference type="InterPro" id="IPR029052">
    <property type="entry name" value="Metallo-depent_PP-like"/>
</dbReference>
<dbReference type="OrthoDB" id="783096at2759"/>
<keyword evidence="4" id="KW-0540">Nuclease</keyword>
<keyword evidence="5" id="KW-1185">Reference proteome</keyword>
<keyword evidence="4" id="KW-0378">Hydrolase</keyword>
<sequence>MVRGIRLGSPPRPPQTYHMQERYAQHKRKSRWCKRPPLRFVLIWAAFVFVLTVLYKVSHDTIRQPLSGYKIGWQAHDKISVRPDLKSISQAQNGEASNGATAQEAWDSEALDSSLDPSFPLDAYAPLLPNPAPITDITVESCSLLSLGPCLPRSSQLKEANLGRWVRVERPLGADTAAQKGRGALGGGVFDKLFGNIESRYIFYRRSRRAGVRKVVDVKIVKANQPAPGTREQGWHRTKKDLGTPFFRMLGTGEEVHLWFQTVGGHKGDDEEDDAPIASPGQHHNRPGHTMDDMFKEIDDEFRHMIAGDGKGKTEVIEIIGREKGKQLGKVARETLSRQSTQQDAITEIDLVYGQNEAFPGFTIVGQISPAKPSMSMVSVSLAVRRRPEPDPTSPIAPTFHQDGKFKIMQIADLHFSTSPEPCRDTLITPCNAKTMTDLMGQWLDEEKPDLVVFSGDQLNGQGTSWDERSVLATYLKPVIDRKILWTSIMGNHDSQTGVLTRRELQLLLSHMPYSLARAGPANLHNGTGAGNYYIHLRAPTPDATHLFSLYFLDSGVKAPVAGMGSLLPWSFFGISASKGYDWVRKDQIQWLLDQSRKVVKHIVPYKPDGGKDLGRIWAQRRQDQDYSRLVTTRRSDIRRDDKTWDAHAAQGSGGRKPPALLWVHIPLPEFFSPVDKNELGQDMIIGPPQGETSGIKGAQKEGGLYDALQGQGAENDVVGVLSGHMHENADCRRIKGIWMCFNGGSSLLGYGSTKMERRVRIIELEQWGEKINTWHRYERTRGRLDEATLWEMFPAKGKH</sequence>
<name>A0A0P1BF05_9BASI</name>
<dbReference type="InterPro" id="IPR004843">
    <property type="entry name" value="Calcineurin-like_PHP"/>
</dbReference>
<dbReference type="AlphaFoldDB" id="A0A0P1BF05"/>
<accession>A0A0P1BF05</accession>
<evidence type="ECO:0000256" key="2">
    <source>
        <dbReference type="SAM" id="Phobius"/>
    </source>
</evidence>
<feature type="region of interest" description="Disordered" evidence="1">
    <location>
        <begin position="266"/>
        <end position="288"/>
    </location>
</feature>
<dbReference type="PANTHER" id="PTHR32440">
    <property type="entry name" value="PHOSPHATASE DCR2-RELATED-RELATED"/>
    <property type="match status" value="1"/>
</dbReference>
<dbReference type="GO" id="GO:0005737">
    <property type="term" value="C:cytoplasm"/>
    <property type="evidence" value="ECO:0007669"/>
    <property type="project" value="TreeGrafter"/>
</dbReference>
<dbReference type="Pfam" id="PF00149">
    <property type="entry name" value="Metallophos"/>
    <property type="match status" value="1"/>
</dbReference>
<feature type="transmembrane region" description="Helical" evidence="2">
    <location>
        <begin position="37"/>
        <end position="55"/>
    </location>
</feature>
<keyword evidence="2" id="KW-1133">Transmembrane helix</keyword>
<proteinExistence type="predicted"/>
<reference evidence="4 5" key="1">
    <citation type="submission" date="2014-09" db="EMBL/GenBank/DDBJ databases">
        <authorList>
            <person name="Magalhaes I.L.F."/>
            <person name="Oliveira U."/>
            <person name="Santos F.R."/>
            <person name="Vidigal T.H.D.A."/>
            <person name="Brescovit A.D."/>
            <person name="Santos A.J."/>
        </authorList>
    </citation>
    <scope>NUCLEOTIDE SEQUENCE [LARGE SCALE GENOMIC DNA]</scope>
</reference>
<evidence type="ECO:0000259" key="3">
    <source>
        <dbReference type="Pfam" id="PF00149"/>
    </source>
</evidence>
<feature type="domain" description="Calcineurin-like phosphoesterase" evidence="3">
    <location>
        <begin position="406"/>
        <end position="507"/>
    </location>
</feature>
<evidence type="ECO:0000313" key="4">
    <source>
        <dbReference type="EMBL" id="CEH14469.1"/>
    </source>
</evidence>
<keyword evidence="2" id="KW-0812">Transmembrane</keyword>
<dbReference type="STRING" id="401625.A0A0P1BF05"/>
<keyword evidence="2" id="KW-0472">Membrane</keyword>
<dbReference type="GO" id="GO:0004721">
    <property type="term" value="F:phosphoprotein phosphatase activity"/>
    <property type="evidence" value="ECO:0007669"/>
    <property type="project" value="TreeGrafter"/>
</dbReference>
<dbReference type="CDD" id="cd07383">
    <property type="entry name" value="MPP_Dcr2"/>
    <property type="match status" value="1"/>
</dbReference>
<dbReference type="Gene3D" id="3.60.21.10">
    <property type="match status" value="1"/>
</dbReference>
<dbReference type="PANTHER" id="PTHR32440:SF0">
    <property type="entry name" value="PHOSPHATASE DCR2-RELATED"/>
    <property type="match status" value="1"/>
</dbReference>
<protein>
    <submittedName>
        <fullName evidence="4">Predicted DNA repair exonuclease SIA1</fullName>
    </submittedName>
</protein>
<dbReference type="SUPFAM" id="SSF56300">
    <property type="entry name" value="Metallo-dependent phosphatases"/>
    <property type="match status" value="1"/>
</dbReference>
<dbReference type="EMBL" id="CCYA01000243">
    <property type="protein sequence ID" value="CEH14469.1"/>
    <property type="molecule type" value="Genomic_DNA"/>
</dbReference>
<organism evidence="4 5">
    <name type="scientific">Ceraceosorus bombacis</name>
    <dbReference type="NCBI Taxonomy" id="401625"/>
    <lineage>
        <taxon>Eukaryota</taxon>
        <taxon>Fungi</taxon>
        <taxon>Dikarya</taxon>
        <taxon>Basidiomycota</taxon>
        <taxon>Ustilaginomycotina</taxon>
        <taxon>Exobasidiomycetes</taxon>
        <taxon>Ceraceosorales</taxon>
        <taxon>Ceraceosoraceae</taxon>
        <taxon>Ceraceosorus</taxon>
    </lineage>
</organism>
<evidence type="ECO:0000256" key="1">
    <source>
        <dbReference type="SAM" id="MobiDB-lite"/>
    </source>
</evidence>
<dbReference type="Proteomes" id="UP000054845">
    <property type="component" value="Unassembled WGS sequence"/>
</dbReference>
<keyword evidence="4" id="KW-0269">Exonuclease</keyword>
<dbReference type="GO" id="GO:0004527">
    <property type="term" value="F:exonuclease activity"/>
    <property type="evidence" value="ECO:0007669"/>
    <property type="project" value="UniProtKB-KW"/>
</dbReference>
<evidence type="ECO:0000313" key="5">
    <source>
        <dbReference type="Proteomes" id="UP000054845"/>
    </source>
</evidence>